<dbReference type="SUPFAM" id="SSF52540">
    <property type="entry name" value="P-loop containing nucleoside triphosphate hydrolases"/>
    <property type="match status" value="1"/>
</dbReference>
<dbReference type="Pfam" id="PF22942">
    <property type="entry name" value="DUF7025"/>
    <property type="match status" value="1"/>
</dbReference>
<evidence type="ECO:0000259" key="3">
    <source>
        <dbReference type="SMART" id="SM00382"/>
    </source>
</evidence>
<keyword evidence="1" id="KW-0175">Coiled coil</keyword>
<dbReference type="InterPro" id="IPR003959">
    <property type="entry name" value="ATPase_AAA_core"/>
</dbReference>
<evidence type="ECO:0000313" key="5">
    <source>
        <dbReference type="Proteomes" id="UP000824998"/>
    </source>
</evidence>
<dbReference type="GO" id="GO:0005524">
    <property type="term" value="F:ATP binding"/>
    <property type="evidence" value="ECO:0007669"/>
    <property type="project" value="InterPro"/>
</dbReference>
<dbReference type="GO" id="GO:0016887">
    <property type="term" value="F:ATP hydrolysis activity"/>
    <property type="evidence" value="ECO:0007669"/>
    <property type="project" value="InterPro"/>
</dbReference>
<comment type="caution">
    <text evidence="4">The sequence shown here is derived from an EMBL/GenBank/DDBJ whole genome shotgun (WGS) entry which is preliminary data.</text>
</comment>
<feature type="compositionally biased region" description="Polar residues" evidence="2">
    <location>
        <begin position="101"/>
        <end position="110"/>
    </location>
</feature>
<name>A0A9P8C173_9HELO</name>
<dbReference type="SMART" id="SM00382">
    <property type="entry name" value="AAA"/>
    <property type="match status" value="1"/>
</dbReference>
<dbReference type="CDD" id="cd19481">
    <property type="entry name" value="RecA-like_protease"/>
    <property type="match status" value="1"/>
</dbReference>
<feature type="region of interest" description="Disordered" evidence="2">
    <location>
        <begin position="943"/>
        <end position="991"/>
    </location>
</feature>
<dbReference type="Pfam" id="PF00004">
    <property type="entry name" value="AAA"/>
    <property type="match status" value="1"/>
</dbReference>
<dbReference type="EMBL" id="MU251853">
    <property type="protein sequence ID" value="KAG9228841.1"/>
    <property type="molecule type" value="Genomic_DNA"/>
</dbReference>
<feature type="compositionally biased region" description="Basic and acidic residues" evidence="2">
    <location>
        <begin position="29"/>
        <end position="39"/>
    </location>
</feature>
<evidence type="ECO:0000256" key="1">
    <source>
        <dbReference type="SAM" id="Coils"/>
    </source>
</evidence>
<dbReference type="InterPro" id="IPR056599">
    <property type="entry name" value="AAA_lid_fung"/>
</dbReference>
<feature type="region of interest" description="Disordered" evidence="2">
    <location>
        <begin position="29"/>
        <end position="52"/>
    </location>
</feature>
<dbReference type="PANTHER" id="PTHR46411">
    <property type="entry name" value="FAMILY ATPASE, PUTATIVE-RELATED"/>
    <property type="match status" value="1"/>
</dbReference>
<protein>
    <recommendedName>
        <fullName evidence="3">AAA+ ATPase domain-containing protein</fullName>
    </recommendedName>
</protein>
<gene>
    <name evidence="4" type="ORF">BJ875DRAFT_476478</name>
</gene>
<evidence type="ECO:0000256" key="2">
    <source>
        <dbReference type="SAM" id="MobiDB-lite"/>
    </source>
</evidence>
<dbReference type="Gene3D" id="3.40.50.300">
    <property type="entry name" value="P-loop containing nucleotide triphosphate hydrolases"/>
    <property type="match status" value="1"/>
</dbReference>
<dbReference type="OrthoDB" id="10042665at2759"/>
<accession>A0A9P8C173</accession>
<dbReference type="InterPro" id="IPR027417">
    <property type="entry name" value="P-loop_NTPase"/>
</dbReference>
<dbReference type="Proteomes" id="UP000824998">
    <property type="component" value="Unassembled WGS sequence"/>
</dbReference>
<proteinExistence type="predicted"/>
<dbReference type="AlphaFoldDB" id="A0A9P8C173"/>
<evidence type="ECO:0000313" key="4">
    <source>
        <dbReference type="EMBL" id="KAG9228841.1"/>
    </source>
</evidence>
<dbReference type="InterPro" id="IPR003593">
    <property type="entry name" value="AAA+_ATPase"/>
</dbReference>
<feature type="region of interest" description="Disordered" evidence="2">
    <location>
        <begin position="98"/>
        <end position="123"/>
    </location>
</feature>
<feature type="domain" description="AAA+ ATPase" evidence="3">
    <location>
        <begin position="618"/>
        <end position="745"/>
    </location>
</feature>
<dbReference type="PANTHER" id="PTHR46411:SF3">
    <property type="entry name" value="AAA+ ATPASE DOMAIN-CONTAINING PROTEIN"/>
    <property type="match status" value="1"/>
</dbReference>
<feature type="compositionally biased region" description="Basic and acidic residues" evidence="2">
    <location>
        <begin position="954"/>
        <end position="966"/>
    </location>
</feature>
<feature type="coiled-coil region" evidence="1">
    <location>
        <begin position="166"/>
        <end position="197"/>
    </location>
</feature>
<sequence>MSPEEHGTGDKYVSLLEKVGSMEKELNMLRNPESKEDNSAKPGVGVIDTTKDDNELLKMQKVEIMRVPADKWRDVKKEGKIDPRLSVLIVSSKKTFKRQNKGSTSKSQAAPASETKSHEESSKFSTVETPYRLAINSAYLLHVLGQCTATNFEDDHNVFVRPFKYLVSYESEIREFLQDVEAELEQLEAKLKSPAREGCDDADNEESCVAEEVRQAKRNSDELCLLIQFMDTDMQDIFDIKKKIKGGAIQEIAFEHLWQLYTPGTTVYFQEQPEEIDRFQAHRVLHVTGGRACFDWRSKNDSERGVVFDPLTDRNWDAESEDEMRCRDTVTFSTTETTSLIVDCYSLDFDGYRVGPRSKRVGIVPYIGKRQIHQLPVYPSKYHSLNEKIKESLIRRGRRFTELVFGSHKTYSGVSIREAKQLNNRWFSYVIPDIEVKSEVMIDQASGAENFKKKHLFWEIKIGGGIVTNPTQADVRETFDLLPRKKEDPWVTDVFDDSAYEIGCRTEFLRSTVELRLRTLKDLSLPDESLELLPLRVYGYAMLHHRWLSLDINLVEDIKQEEVEIMKSSFDNLVLPHGHRKLIQALIKNQVRGIQSATSGPGGQDEEFSMDLVKEKGKGLIILLHGVPGVGKTSTAECVAAHLGRPLLPITCGEIGTNAKEAEETLEGFCDLAYRWRCVLLLDEADVFLAKREKGDIVRNSLVSVFLRVLDYYSGVIILTTNRVGEFDEAFRSRIHISLYYPKLDRLSTKNVWENNIARVKNGDLDIDIEEGKIRRFYERHWEENIPYPSRAWNGRQIKNAFQTALALANWDFHDAESTPRLERPFLKAAHFVQVAETSAHFDDYISDVHGMGEMDTFGTLAEREETRKDAYLGVTPKSRGQEDRRPRRGPVSTRRAPGYRTAYGSFGDSDVDDNEGEERVRRTPVARRGGISRRYGGYNYGSDAMVDEEEDENIGRRKKEADVSHRGTGRTAGSTKYNQDELSEDDLNDIERLERELEVKKLKKRRGLS</sequence>
<organism evidence="4 5">
    <name type="scientific">Amylocarpus encephaloides</name>
    <dbReference type="NCBI Taxonomy" id="45428"/>
    <lineage>
        <taxon>Eukaryota</taxon>
        <taxon>Fungi</taxon>
        <taxon>Dikarya</taxon>
        <taxon>Ascomycota</taxon>
        <taxon>Pezizomycotina</taxon>
        <taxon>Leotiomycetes</taxon>
        <taxon>Helotiales</taxon>
        <taxon>Helotiales incertae sedis</taxon>
        <taxon>Amylocarpus</taxon>
    </lineage>
</organism>
<feature type="region of interest" description="Disordered" evidence="2">
    <location>
        <begin position="868"/>
        <end position="926"/>
    </location>
</feature>
<reference evidence="4" key="1">
    <citation type="journal article" date="2021" name="IMA Fungus">
        <title>Genomic characterization of three marine fungi, including Emericellopsis atlantica sp. nov. with signatures of a generalist lifestyle and marine biomass degradation.</title>
        <authorList>
            <person name="Hagestad O.C."/>
            <person name="Hou L."/>
            <person name="Andersen J.H."/>
            <person name="Hansen E.H."/>
            <person name="Altermark B."/>
            <person name="Li C."/>
            <person name="Kuhnert E."/>
            <person name="Cox R.J."/>
            <person name="Crous P.W."/>
            <person name="Spatafora J.W."/>
            <person name="Lail K."/>
            <person name="Amirebrahimi M."/>
            <person name="Lipzen A."/>
            <person name="Pangilinan J."/>
            <person name="Andreopoulos W."/>
            <person name="Hayes R.D."/>
            <person name="Ng V."/>
            <person name="Grigoriev I.V."/>
            <person name="Jackson S.A."/>
            <person name="Sutton T.D.S."/>
            <person name="Dobson A.D.W."/>
            <person name="Rama T."/>
        </authorList>
    </citation>
    <scope>NUCLEOTIDE SEQUENCE</scope>
    <source>
        <strain evidence="4">TRa018bII</strain>
    </source>
</reference>
<dbReference type="InterPro" id="IPR054289">
    <property type="entry name" value="DUF7025"/>
</dbReference>
<keyword evidence="5" id="KW-1185">Reference proteome</keyword>
<dbReference type="Pfam" id="PF23232">
    <property type="entry name" value="AAA_lid_13"/>
    <property type="match status" value="1"/>
</dbReference>